<dbReference type="EMBL" id="KZ559613">
    <property type="protein sequence ID" value="PLN76639.1"/>
    <property type="molecule type" value="Genomic_DNA"/>
</dbReference>
<protein>
    <submittedName>
        <fullName evidence="1">Uncharacterized protein</fullName>
    </submittedName>
</protein>
<name>A0A2J5HI98_9EURO</name>
<organism evidence="1 2">
    <name type="scientific">Aspergillus taichungensis</name>
    <dbReference type="NCBI Taxonomy" id="482145"/>
    <lineage>
        <taxon>Eukaryota</taxon>
        <taxon>Fungi</taxon>
        <taxon>Dikarya</taxon>
        <taxon>Ascomycota</taxon>
        <taxon>Pezizomycotina</taxon>
        <taxon>Eurotiomycetes</taxon>
        <taxon>Eurotiomycetidae</taxon>
        <taxon>Eurotiales</taxon>
        <taxon>Aspergillaceae</taxon>
        <taxon>Aspergillus</taxon>
        <taxon>Aspergillus subgen. Circumdati</taxon>
    </lineage>
</organism>
<evidence type="ECO:0000313" key="1">
    <source>
        <dbReference type="EMBL" id="PLN76639.1"/>
    </source>
</evidence>
<proteinExistence type="predicted"/>
<accession>A0A2J5HI98</accession>
<dbReference type="AlphaFoldDB" id="A0A2J5HI98"/>
<evidence type="ECO:0000313" key="2">
    <source>
        <dbReference type="Proteomes" id="UP000235023"/>
    </source>
</evidence>
<keyword evidence="2" id="KW-1185">Reference proteome</keyword>
<gene>
    <name evidence="1" type="ORF">BDW42DRAFT_178278</name>
</gene>
<dbReference type="Proteomes" id="UP000235023">
    <property type="component" value="Unassembled WGS sequence"/>
</dbReference>
<reference evidence="2" key="1">
    <citation type="submission" date="2017-12" db="EMBL/GenBank/DDBJ databases">
        <authorList>
            <consortium name="DOE Joint Genome Institute"/>
            <person name="Mondo S.J."/>
            <person name="Kjaerbolling I."/>
            <person name="Vesth T.C."/>
            <person name="Frisvad J.C."/>
            <person name="Nybo J.L."/>
            <person name="Theobald S."/>
            <person name="Kuo A."/>
            <person name="Bowyer P."/>
            <person name="Matsuda Y."/>
            <person name="Lyhne E.K."/>
            <person name="Kogle M.E."/>
            <person name="Clum A."/>
            <person name="Lipzen A."/>
            <person name="Salamov A."/>
            <person name="Ngan C.Y."/>
            <person name="Daum C."/>
            <person name="Chiniquy J."/>
            <person name="Barry K."/>
            <person name="LaButti K."/>
            <person name="Haridas S."/>
            <person name="Simmons B.A."/>
            <person name="Magnuson J.K."/>
            <person name="Mortensen U.H."/>
            <person name="Larsen T.O."/>
            <person name="Grigoriev I.V."/>
            <person name="Baker S.E."/>
            <person name="Andersen M.R."/>
            <person name="Nordberg H.P."/>
            <person name="Cantor M.N."/>
            <person name="Hua S.X."/>
        </authorList>
    </citation>
    <scope>NUCLEOTIDE SEQUENCE [LARGE SCALE GENOMIC DNA]</scope>
    <source>
        <strain evidence="2">IBT 19404</strain>
    </source>
</reference>
<sequence>MLFYPSWSSTGLCIPLSRASGGCPCTLVKAGVDDGCLQATGCMSFSLGQVSIEDLLYPDLYMSSAMVRTVLARDAVRQHVS</sequence>